<dbReference type="EMBL" id="BGZK01006118">
    <property type="protein sequence ID" value="GBP16775.1"/>
    <property type="molecule type" value="Genomic_DNA"/>
</dbReference>
<dbReference type="InterPro" id="IPR032675">
    <property type="entry name" value="LRR_dom_sf"/>
</dbReference>
<dbReference type="SUPFAM" id="SSF81383">
    <property type="entry name" value="F-box domain"/>
    <property type="match status" value="1"/>
</dbReference>
<evidence type="ECO:0000256" key="1">
    <source>
        <dbReference type="SAM" id="MobiDB-lite"/>
    </source>
</evidence>
<proteinExistence type="predicted"/>
<dbReference type="SUPFAM" id="SSF52047">
    <property type="entry name" value="RNI-like"/>
    <property type="match status" value="1"/>
</dbReference>
<dbReference type="Pfam" id="PF12937">
    <property type="entry name" value="F-box-like"/>
    <property type="match status" value="1"/>
</dbReference>
<protein>
    <recommendedName>
        <fullName evidence="2">F-box domain-containing protein</fullName>
    </recommendedName>
</protein>
<dbReference type="OrthoDB" id="9856535at2759"/>
<evidence type="ECO:0000313" key="3">
    <source>
        <dbReference type="EMBL" id="GBP16775.1"/>
    </source>
</evidence>
<feature type="compositionally biased region" description="Basic and acidic residues" evidence="1">
    <location>
        <begin position="10"/>
        <end position="22"/>
    </location>
</feature>
<evidence type="ECO:0000259" key="2">
    <source>
        <dbReference type="PROSITE" id="PS50181"/>
    </source>
</evidence>
<comment type="caution">
    <text evidence="3">The sequence shown here is derived from an EMBL/GenBank/DDBJ whole genome shotgun (WGS) entry which is preliminary data.</text>
</comment>
<accession>A0A4C1TS03</accession>
<dbReference type="Proteomes" id="UP000299102">
    <property type="component" value="Unassembled WGS sequence"/>
</dbReference>
<feature type="compositionally biased region" description="Low complexity" evidence="1">
    <location>
        <begin position="323"/>
        <end position="335"/>
    </location>
</feature>
<dbReference type="Gene3D" id="3.80.10.10">
    <property type="entry name" value="Ribonuclease Inhibitor"/>
    <property type="match status" value="1"/>
</dbReference>
<dbReference type="InterPro" id="IPR001810">
    <property type="entry name" value="F-box_dom"/>
</dbReference>
<dbReference type="AlphaFoldDB" id="A0A4C1TS03"/>
<evidence type="ECO:0000313" key="4">
    <source>
        <dbReference type="Proteomes" id="UP000299102"/>
    </source>
</evidence>
<name>A0A4C1TS03_EUMVA</name>
<dbReference type="CDD" id="cd09917">
    <property type="entry name" value="F-box_SF"/>
    <property type="match status" value="1"/>
</dbReference>
<keyword evidence="4" id="KW-1185">Reference proteome</keyword>
<organism evidence="3 4">
    <name type="scientific">Eumeta variegata</name>
    <name type="common">Bagworm moth</name>
    <name type="synonym">Eumeta japonica</name>
    <dbReference type="NCBI Taxonomy" id="151549"/>
    <lineage>
        <taxon>Eukaryota</taxon>
        <taxon>Metazoa</taxon>
        <taxon>Ecdysozoa</taxon>
        <taxon>Arthropoda</taxon>
        <taxon>Hexapoda</taxon>
        <taxon>Insecta</taxon>
        <taxon>Pterygota</taxon>
        <taxon>Neoptera</taxon>
        <taxon>Endopterygota</taxon>
        <taxon>Lepidoptera</taxon>
        <taxon>Glossata</taxon>
        <taxon>Ditrysia</taxon>
        <taxon>Tineoidea</taxon>
        <taxon>Psychidae</taxon>
        <taxon>Oiketicinae</taxon>
        <taxon>Eumeta</taxon>
    </lineage>
</organism>
<sequence>MDNLVLNHKAQTDEDCRADDTNKRKRRNSSNHSDEFTKKRTIQSSDICEDNENATFTTNATEDVIENKDQPATLENKRTDDELNYSFFLEGLCDEVMYEIFKYLDTWFLMSLMNVCKRFQKFILDKRLWENIDLSQQPLPLGILEDKLERSHDKTKCIKLRGPSPCQHIEEKYNILIKPFKILLLLGIDTILVNLEELAIEFNAWFDPYYVMALSKLPLLRYLSLRGCWQMQEFIPYGSIAARHGFKQLEILDLRDTPLNDSDLQCFNAVETLKEIYLQCPTDGSKNDGLNKTSNYDQNRMNLSDKKIPTTSNEQGQHRDHSPPSSSGPSTSKSSVEMKNSKKITGASFCNLWLKMNSRLRRHRHRHRRVLHHLSFIKLSSRWHLHLPGQLPVIEQMMRHNLFWDIVNPLGRVVGSGGPDRLFGDENGADHHILPSRQQPRGTIPTAVFVVSVVPASQFNKVSFGYV</sequence>
<reference evidence="3 4" key="1">
    <citation type="journal article" date="2019" name="Commun. Biol.">
        <title>The bagworm genome reveals a unique fibroin gene that provides high tensile strength.</title>
        <authorList>
            <person name="Kono N."/>
            <person name="Nakamura H."/>
            <person name="Ohtoshi R."/>
            <person name="Tomita M."/>
            <person name="Numata K."/>
            <person name="Arakawa K."/>
        </authorList>
    </citation>
    <scope>NUCLEOTIDE SEQUENCE [LARGE SCALE GENOMIC DNA]</scope>
</reference>
<feature type="region of interest" description="Disordered" evidence="1">
    <location>
        <begin position="1"/>
        <end position="38"/>
    </location>
</feature>
<feature type="region of interest" description="Disordered" evidence="1">
    <location>
        <begin position="288"/>
        <end position="339"/>
    </location>
</feature>
<dbReference type="InterPro" id="IPR036047">
    <property type="entry name" value="F-box-like_dom_sf"/>
</dbReference>
<feature type="domain" description="F-box" evidence="2">
    <location>
        <begin position="86"/>
        <end position="132"/>
    </location>
</feature>
<gene>
    <name evidence="3" type="ORF">EVAR_68685_1</name>
</gene>
<feature type="compositionally biased region" description="Polar residues" evidence="1">
    <location>
        <begin position="288"/>
        <end position="302"/>
    </location>
</feature>
<dbReference type="SMART" id="SM00256">
    <property type="entry name" value="FBOX"/>
    <property type="match status" value="1"/>
</dbReference>
<dbReference type="PROSITE" id="PS50181">
    <property type="entry name" value="FBOX"/>
    <property type="match status" value="1"/>
</dbReference>
<dbReference type="STRING" id="151549.A0A4C1TS03"/>
<dbReference type="Gene3D" id="1.20.1280.50">
    <property type="match status" value="1"/>
</dbReference>